<keyword evidence="2" id="KW-0288">FMN</keyword>
<dbReference type="InterPro" id="IPR011251">
    <property type="entry name" value="Luciferase-like_dom"/>
</dbReference>
<evidence type="ECO:0000256" key="3">
    <source>
        <dbReference type="ARBA" id="ARBA00023002"/>
    </source>
</evidence>
<dbReference type="Pfam" id="PF00296">
    <property type="entry name" value="Bac_luciferase"/>
    <property type="match status" value="1"/>
</dbReference>
<dbReference type="PANTHER" id="PTHR42847:SF4">
    <property type="entry name" value="ALKANESULFONATE MONOOXYGENASE-RELATED"/>
    <property type="match status" value="1"/>
</dbReference>
<evidence type="ECO:0000256" key="4">
    <source>
        <dbReference type="ARBA" id="ARBA00023033"/>
    </source>
</evidence>
<sequence length="295" mass="31520">MLAVSARYRVGLSAYDMSATEFTELAVAAERCGFDTLWLGEHVLAPASGGDAHPTTGNQPVHHTGSVVDPAVRLADPLTALAAAAARTSRIGLATGIYLLPLRHPLATAQITATVQDLAHGRFMLGAGAGWLREEFDALGVEFRTRFSRFEESIGVLRAAWAGGWSAHHGTHYSFDRVQVTRQPVTVPVILGGNSAPALRRAARLGDGWLSSGTLDYETAVRLRDALETACGEVGRSEPLRCWFRIQRLDPALIARFTAAGMTDLVVWADQLWRGPDLDARRAALAEAASGAGLG</sequence>
<evidence type="ECO:0000259" key="5">
    <source>
        <dbReference type="Pfam" id="PF00296"/>
    </source>
</evidence>
<organism evidence="6 7">
    <name type="scientific">Thermomonospora echinospora</name>
    <dbReference type="NCBI Taxonomy" id="1992"/>
    <lineage>
        <taxon>Bacteria</taxon>
        <taxon>Bacillati</taxon>
        <taxon>Actinomycetota</taxon>
        <taxon>Actinomycetes</taxon>
        <taxon>Streptosporangiales</taxon>
        <taxon>Thermomonosporaceae</taxon>
        <taxon>Thermomonospora</taxon>
    </lineage>
</organism>
<gene>
    <name evidence="6" type="ORF">SAMN04489712_101798</name>
</gene>
<dbReference type="PANTHER" id="PTHR42847">
    <property type="entry name" value="ALKANESULFONATE MONOOXYGENASE"/>
    <property type="match status" value="1"/>
</dbReference>
<accession>A0A1H5TYH3</accession>
<dbReference type="Gene3D" id="3.20.20.30">
    <property type="entry name" value="Luciferase-like domain"/>
    <property type="match status" value="1"/>
</dbReference>
<keyword evidence="4" id="KW-0503">Monooxygenase</keyword>
<dbReference type="AlphaFoldDB" id="A0A1H5TYH3"/>
<dbReference type="Proteomes" id="UP000236723">
    <property type="component" value="Unassembled WGS sequence"/>
</dbReference>
<dbReference type="InterPro" id="IPR050172">
    <property type="entry name" value="SsuD_RutA_monooxygenase"/>
</dbReference>
<dbReference type="InterPro" id="IPR036661">
    <property type="entry name" value="Luciferase-like_sf"/>
</dbReference>
<evidence type="ECO:0000256" key="2">
    <source>
        <dbReference type="ARBA" id="ARBA00022643"/>
    </source>
</evidence>
<dbReference type="GO" id="GO:0046306">
    <property type="term" value="P:alkanesulfonate catabolic process"/>
    <property type="evidence" value="ECO:0007669"/>
    <property type="project" value="TreeGrafter"/>
</dbReference>
<evidence type="ECO:0000313" key="6">
    <source>
        <dbReference type="EMBL" id="SEF67922.1"/>
    </source>
</evidence>
<dbReference type="CDD" id="cd01097">
    <property type="entry name" value="Tetrahydromethanopterin_reductase"/>
    <property type="match status" value="1"/>
</dbReference>
<dbReference type="InterPro" id="IPR019921">
    <property type="entry name" value="Lucif-like_OxRdtase_Rv2161c"/>
</dbReference>
<protein>
    <submittedName>
        <fullName evidence="6">Probable F420-dependent oxidoreductase, Rv2161c family</fullName>
    </submittedName>
</protein>
<evidence type="ECO:0000313" key="7">
    <source>
        <dbReference type="Proteomes" id="UP000236723"/>
    </source>
</evidence>
<name>A0A1H5TYH3_9ACTN</name>
<dbReference type="EMBL" id="FNVO01000001">
    <property type="protein sequence ID" value="SEF67922.1"/>
    <property type="molecule type" value="Genomic_DNA"/>
</dbReference>
<keyword evidence="7" id="KW-1185">Reference proteome</keyword>
<proteinExistence type="predicted"/>
<reference evidence="7" key="1">
    <citation type="submission" date="2016-10" db="EMBL/GenBank/DDBJ databases">
        <authorList>
            <person name="Varghese N."/>
            <person name="Submissions S."/>
        </authorList>
    </citation>
    <scope>NUCLEOTIDE SEQUENCE [LARGE SCALE GENOMIC DNA]</scope>
    <source>
        <strain evidence="7">DSM 43163</strain>
    </source>
</reference>
<evidence type="ECO:0000256" key="1">
    <source>
        <dbReference type="ARBA" id="ARBA00022630"/>
    </source>
</evidence>
<feature type="domain" description="Luciferase-like" evidence="5">
    <location>
        <begin position="7"/>
        <end position="239"/>
    </location>
</feature>
<dbReference type="GO" id="GO:0008726">
    <property type="term" value="F:alkanesulfonate monooxygenase activity"/>
    <property type="evidence" value="ECO:0007669"/>
    <property type="project" value="TreeGrafter"/>
</dbReference>
<dbReference type="SUPFAM" id="SSF51679">
    <property type="entry name" value="Bacterial luciferase-like"/>
    <property type="match status" value="1"/>
</dbReference>
<keyword evidence="1" id="KW-0285">Flavoprotein</keyword>
<dbReference type="NCBIfam" id="TIGR03619">
    <property type="entry name" value="F420_Rv2161c"/>
    <property type="match status" value="1"/>
</dbReference>
<keyword evidence="3" id="KW-0560">Oxidoreductase</keyword>